<organism evidence="3 4">
    <name type="scientific">Anthostomella pinea</name>
    <dbReference type="NCBI Taxonomy" id="933095"/>
    <lineage>
        <taxon>Eukaryota</taxon>
        <taxon>Fungi</taxon>
        <taxon>Dikarya</taxon>
        <taxon>Ascomycota</taxon>
        <taxon>Pezizomycotina</taxon>
        <taxon>Sordariomycetes</taxon>
        <taxon>Xylariomycetidae</taxon>
        <taxon>Xylariales</taxon>
        <taxon>Xylariaceae</taxon>
        <taxon>Anthostomella</taxon>
    </lineage>
</organism>
<protein>
    <submittedName>
        <fullName evidence="3">Uu.00g109400.m01.CDS01</fullName>
    </submittedName>
</protein>
<accession>A0AAI8V9K1</accession>
<reference evidence="3" key="1">
    <citation type="submission" date="2023-10" db="EMBL/GenBank/DDBJ databases">
        <authorList>
            <person name="Hackl T."/>
        </authorList>
    </citation>
    <scope>NUCLEOTIDE SEQUENCE</scope>
</reference>
<dbReference type="CDD" id="cd18186">
    <property type="entry name" value="BTB_POZ_ZBTB_KLHL-like"/>
    <property type="match status" value="1"/>
</dbReference>
<feature type="domain" description="BTB" evidence="2">
    <location>
        <begin position="57"/>
        <end position="117"/>
    </location>
</feature>
<sequence length="370" mass="42141">MVDYTQRAESGSSTSEEEMEDISSPTYGVSPIRDTQWQDVRMDEEQIRRLYQDEEHADVELTCEGKTWKLHQAVLCQRSGHFQKAFDEYISKDDVKMVEICNWSAWKVDQMIHYIYNFRCYEISRYDFTSRIELWELGEAFKMPGLCDDAVNTLKINLKRAANEILLLSDGEGTDPQLHSLIGERDSDQFVSSRMGNSPTRSSAAQTAIPTAPLTDDEFVMEVLAKFRAAVSASYSAQSPMVAGNPIRLHLISFYVRGGFRYLDPRFGLRGLIDEFPEFAIDVMHHLRSTVGDLWLMAKPRTCVDCRAKLGKSFDEHDDGAFPRQFKRWFLCSKIKGTDAEVIGGWNGGLEARCALCTLSSLQGLRYLVE</sequence>
<dbReference type="InterPro" id="IPR000210">
    <property type="entry name" value="BTB/POZ_dom"/>
</dbReference>
<evidence type="ECO:0000259" key="2">
    <source>
        <dbReference type="PROSITE" id="PS50097"/>
    </source>
</evidence>
<dbReference type="InterPro" id="IPR011333">
    <property type="entry name" value="SKP1/BTB/POZ_sf"/>
</dbReference>
<dbReference type="AlphaFoldDB" id="A0AAI8V9K1"/>
<dbReference type="SMART" id="SM00225">
    <property type="entry name" value="BTB"/>
    <property type="match status" value="1"/>
</dbReference>
<dbReference type="SUPFAM" id="SSF54695">
    <property type="entry name" value="POZ domain"/>
    <property type="match status" value="1"/>
</dbReference>
<evidence type="ECO:0000256" key="1">
    <source>
        <dbReference type="SAM" id="MobiDB-lite"/>
    </source>
</evidence>
<dbReference type="Pfam" id="PF00651">
    <property type="entry name" value="BTB"/>
    <property type="match status" value="1"/>
</dbReference>
<feature type="region of interest" description="Disordered" evidence="1">
    <location>
        <begin position="1"/>
        <end position="31"/>
    </location>
</feature>
<evidence type="ECO:0000313" key="3">
    <source>
        <dbReference type="EMBL" id="CAJ2503546.1"/>
    </source>
</evidence>
<proteinExistence type="predicted"/>
<dbReference type="Proteomes" id="UP001295740">
    <property type="component" value="Unassembled WGS sequence"/>
</dbReference>
<dbReference type="PROSITE" id="PS50097">
    <property type="entry name" value="BTB"/>
    <property type="match status" value="1"/>
</dbReference>
<gene>
    <name evidence="3" type="ORF">KHLLAP_LOCUS4014</name>
</gene>
<dbReference type="Gene3D" id="3.30.710.10">
    <property type="entry name" value="Potassium Channel Kv1.1, Chain A"/>
    <property type="match status" value="1"/>
</dbReference>
<evidence type="ECO:0000313" key="4">
    <source>
        <dbReference type="Proteomes" id="UP001295740"/>
    </source>
</evidence>
<comment type="caution">
    <text evidence="3">The sequence shown here is derived from an EMBL/GenBank/DDBJ whole genome shotgun (WGS) entry which is preliminary data.</text>
</comment>
<dbReference type="EMBL" id="CAUWAG010000006">
    <property type="protein sequence ID" value="CAJ2503546.1"/>
    <property type="molecule type" value="Genomic_DNA"/>
</dbReference>
<name>A0AAI8V9K1_9PEZI</name>
<keyword evidence="4" id="KW-1185">Reference proteome</keyword>